<dbReference type="OrthoDB" id="6579507at2759"/>
<gene>
    <name evidence="1" type="ORF">CINCED_3A013793</name>
</gene>
<proteinExistence type="predicted"/>
<evidence type="ECO:0000313" key="1">
    <source>
        <dbReference type="EMBL" id="VVC32916.1"/>
    </source>
</evidence>
<evidence type="ECO:0000313" key="2">
    <source>
        <dbReference type="Proteomes" id="UP000325440"/>
    </source>
</evidence>
<dbReference type="Proteomes" id="UP000325440">
    <property type="component" value="Unassembled WGS sequence"/>
</dbReference>
<name>A0A5E4MMS5_9HEMI</name>
<dbReference type="EMBL" id="CABPRJ010000960">
    <property type="protein sequence ID" value="VVC32916.1"/>
    <property type="molecule type" value="Genomic_DNA"/>
</dbReference>
<organism evidence="1 2">
    <name type="scientific">Cinara cedri</name>
    <dbReference type="NCBI Taxonomy" id="506608"/>
    <lineage>
        <taxon>Eukaryota</taxon>
        <taxon>Metazoa</taxon>
        <taxon>Ecdysozoa</taxon>
        <taxon>Arthropoda</taxon>
        <taxon>Hexapoda</taxon>
        <taxon>Insecta</taxon>
        <taxon>Pterygota</taxon>
        <taxon>Neoptera</taxon>
        <taxon>Paraneoptera</taxon>
        <taxon>Hemiptera</taxon>
        <taxon>Sternorrhyncha</taxon>
        <taxon>Aphidomorpha</taxon>
        <taxon>Aphidoidea</taxon>
        <taxon>Aphididae</taxon>
        <taxon>Lachninae</taxon>
        <taxon>Cinara</taxon>
    </lineage>
</organism>
<reference evidence="1 2" key="1">
    <citation type="submission" date="2019-08" db="EMBL/GenBank/DDBJ databases">
        <authorList>
            <person name="Alioto T."/>
            <person name="Alioto T."/>
            <person name="Gomez Garrido J."/>
        </authorList>
    </citation>
    <scope>NUCLEOTIDE SEQUENCE [LARGE SCALE GENOMIC DNA]</scope>
</reference>
<accession>A0A5E4MMS5</accession>
<keyword evidence="2" id="KW-1185">Reference proteome</keyword>
<protein>
    <submittedName>
        <fullName evidence="1">Uncharacterized protein</fullName>
    </submittedName>
</protein>
<sequence>MFNVLESIYTHFSLPKKNKILDEFQMNLGLSERSISKICDTRWICRYKTCNAIKTNFKAIVRALRFENNESADKDATQYIILITFETVIDILSSIEKASFVVHMFVLNDVLIIIYILSNQLQKKTEPLGNEANLINGVITSFENNRSDEYVSIL</sequence>
<dbReference type="AlphaFoldDB" id="A0A5E4MMS5"/>